<dbReference type="AlphaFoldDB" id="A0A544QM48"/>
<sequence length="114" mass="12815">MQVSLLLDENIAASLATKLDKAGHDVERVVEVSELGEGVDDTAICQYAVEEHRIIVTSDDEFVELPLDAHAGVFYIPDQSLPAHECYHIIQRVIEAFPNRETMETVTYITTDWL</sequence>
<evidence type="ECO:0000313" key="2">
    <source>
        <dbReference type="EMBL" id="TQQ79676.1"/>
    </source>
</evidence>
<name>A0A544QM48_9EURY</name>
<evidence type="ECO:0000259" key="1">
    <source>
        <dbReference type="Pfam" id="PF18480"/>
    </source>
</evidence>
<protein>
    <recommendedName>
        <fullName evidence="1">DUF5615 domain-containing protein</fullName>
    </recommendedName>
</protein>
<gene>
    <name evidence="2" type="ORF">EWF95_11760</name>
</gene>
<dbReference type="InterPro" id="IPR041049">
    <property type="entry name" value="DUF5615"/>
</dbReference>
<proteinExistence type="predicted"/>
<reference evidence="2 3" key="1">
    <citation type="submission" date="2019-02" db="EMBL/GenBank/DDBJ databases">
        <title>Halonotius sp. a new haloqrchaeon isolated from saline water.</title>
        <authorList>
            <person name="Duran-Viseras A."/>
            <person name="Sanchez-Porro C."/>
            <person name="Ventosa A."/>
        </authorList>
    </citation>
    <scope>NUCLEOTIDE SEQUENCE [LARGE SCALE GENOMIC DNA]</scope>
    <source>
        <strain evidence="2 3">F9-27</strain>
    </source>
</reference>
<keyword evidence="3" id="KW-1185">Reference proteome</keyword>
<comment type="caution">
    <text evidence="2">The sequence shown here is derived from an EMBL/GenBank/DDBJ whole genome shotgun (WGS) entry which is preliminary data.</text>
</comment>
<dbReference type="OrthoDB" id="147476at2157"/>
<feature type="domain" description="DUF5615" evidence="1">
    <location>
        <begin position="5"/>
        <end position="104"/>
    </location>
</feature>
<dbReference type="RefSeq" id="WP_142444265.1">
    <property type="nucleotide sequence ID" value="NZ_SESI01000003.1"/>
</dbReference>
<organism evidence="2 3">
    <name type="scientific">Halonotius roseus</name>
    <dbReference type="NCBI Taxonomy" id="2511997"/>
    <lineage>
        <taxon>Archaea</taxon>
        <taxon>Methanobacteriati</taxon>
        <taxon>Methanobacteriota</taxon>
        <taxon>Stenosarchaea group</taxon>
        <taxon>Halobacteria</taxon>
        <taxon>Halobacteriales</taxon>
        <taxon>Haloferacaceae</taxon>
        <taxon>Halonotius</taxon>
    </lineage>
</organism>
<dbReference type="Proteomes" id="UP000315385">
    <property type="component" value="Unassembled WGS sequence"/>
</dbReference>
<dbReference type="Pfam" id="PF18480">
    <property type="entry name" value="DUF5615"/>
    <property type="match status" value="1"/>
</dbReference>
<accession>A0A544QM48</accession>
<dbReference type="EMBL" id="SESI01000003">
    <property type="protein sequence ID" value="TQQ79676.1"/>
    <property type="molecule type" value="Genomic_DNA"/>
</dbReference>
<evidence type="ECO:0000313" key="3">
    <source>
        <dbReference type="Proteomes" id="UP000315385"/>
    </source>
</evidence>